<protein>
    <submittedName>
        <fullName evidence="1">Unplaced genomic scaffold CY34scaffold_180, whole genome shotgun sequence</fullName>
    </submittedName>
</protein>
<gene>
    <name evidence="1" type="ORF">CY34DRAFT_807452</name>
</gene>
<reference evidence="2" key="2">
    <citation type="submission" date="2015-01" db="EMBL/GenBank/DDBJ databases">
        <title>Evolutionary Origins and Diversification of the Mycorrhizal Mutualists.</title>
        <authorList>
            <consortium name="DOE Joint Genome Institute"/>
            <consortium name="Mycorrhizal Genomics Consortium"/>
            <person name="Kohler A."/>
            <person name="Kuo A."/>
            <person name="Nagy L.G."/>
            <person name="Floudas D."/>
            <person name="Copeland A."/>
            <person name="Barry K.W."/>
            <person name="Cichocki N."/>
            <person name="Veneault-Fourrey C."/>
            <person name="LaButti K."/>
            <person name="Lindquist E.A."/>
            <person name="Lipzen A."/>
            <person name="Lundell T."/>
            <person name="Morin E."/>
            <person name="Murat C."/>
            <person name="Riley R."/>
            <person name="Ohm R."/>
            <person name="Sun H."/>
            <person name="Tunlid A."/>
            <person name="Henrissat B."/>
            <person name="Grigoriev I.V."/>
            <person name="Hibbett D.S."/>
            <person name="Martin F."/>
        </authorList>
    </citation>
    <scope>NUCLEOTIDE SEQUENCE [LARGE SCALE GENOMIC DNA]</scope>
    <source>
        <strain evidence="2">UH-Slu-Lm8-n1</strain>
    </source>
</reference>
<dbReference type="HOGENOM" id="CLU_2544115_0_0_1"/>
<name>A0A0D0AEV0_9AGAM</name>
<dbReference type="InParanoid" id="A0A0D0AEV0"/>
<organism evidence="1 2">
    <name type="scientific">Suillus luteus UH-Slu-Lm8-n1</name>
    <dbReference type="NCBI Taxonomy" id="930992"/>
    <lineage>
        <taxon>Eukaryota</taxon>
        <taxon>Fungi</taxon>
        <taxon>Dikarya</taxon>
        <taxon>Basidiomycota</taxon>
        <taxon>Agaricomycotina</taxon>
        <taxon>Agaricomycetes</taxon>
        <taxon>Agaricomycetidae</taxon>
        <taxon>Boletales</taxon>
        <taxon>Suillineae</taxon>
        <taxon>Suillaceae</taxon>
        <taxon>Suillus</taxon>
    </lineage>
</organism>
<dbReference type="AlphaFoldDB" id="A0A0D0AEV0"/>
<proteinExistence type="predicted"/>
<evidence type="ECO:0000313" key="1">
    <source>
        <dbReference type="EMBL" id="KIK40226.1"/>
    </source>
</evidence>
<accession>A0A0D0AEV0</accession>
<reference evidence="1 2" key="1">
    <citation type="submission" date="2014-04" db="EMBL/GenBank/DDBJ databases">
        <authorList>
            <consortium name="DOE Joint Genome Institute"/>
            <person name="Kuo A."/>
            <person name="Ruytinx J."/>
            <person name="Rineau F."/>
            <person name="Colpaert J."/>
            <person name="Kohler A."/>
            <person name="Nagy L.G."/>
            <person name="Floudas D."/>
            <person name="Copeland A."/>
            <person name="Barry K.W."/>
            <person name="Cichocki N."/>
            <person name="Veneault-Fourrey C."/>
            <person name="LaButti K."/>
            <person name="Lindquist E.A."/>
            <person name="Lipzen A."/>
            <person name="Lundell T."/>
            <person name="Morin E."/>
            <person name="Murat C."/>
            <person name="Sun H."/>
            <person name="Tunlid A."/>
            <person name="Henrissat B."/>
            <person name="Grigoriev I.V."/>
            <person name="Hibbett D.S."/>
            <person name="Martin F."/>
            <person name="Nordberg H.P."/>
            <person name="Cantor M.N."/>
            <person name="Hua S.X."/>
        </authorList>
    </citation>
    <scope>NUCLEOTIDE SEQUENCE [LARGE SCALE GENOMIC DNA]</scope>
    <source>
        <strain evidence="1 2">UH-Slu-Lm8-n1</strain>
    </source>
</reference>
<dbReference type="EMBL" id="KN835311">
    <property type="protein sequence ID" value="KIK40226.1"/>
    <property type="molecule type" value="Genomic_DNA"/>
</dbReference>
<keyword evidence="2" id="KW-1185">Reference proteome</keyword>
<dbReference type="Proteomes" id="UP000054485">
    <property type="component" value="Unassembled WGS sequence"/>
</dbReference>
<evidence type="ECO:0000313" key="2">
    <source>
        <dbReference type="Proteomes" id="UP000054485"/>
    </source>
</evidence>
<dbReference type="OrthoDB" id="2675099at2759"/>
<sequence>MRCGRMQQDETEFRFAGVVRKQLGLTFSGETRDNFHITGDIRLKGVGLERASYLTGAQRMEHWEKIFKSVIHAGELTYHELCP</sequence>